<dbReference type="Proteomes" id="UP000527355">
    <property type="component" value="Unassembled WGS sequence"/>
</dbReference>
<feature type="compositionally biased region" description="Polar residues" evidence="1">
    <location>
        <begin position="1"/>
        <end position="13"/>
    </location>
</feature>
<sequence>MAGVSTSGAQGTSLALGEPPSDPGLSPARITSIASSCASLRFRKHASPFVPHWPNTLSTTNSQALPRQRCYSPFCFFPTFCDAVWLEAIVYCRLRSPFPPRSCSESRISASLCVPPVTVTKYLAQSTVAHVLKHMTESEKSC</sequence>
<reference evidence="2 3" key="1">
    <citation type="journal article" date="2020" name="Nature">
        <title>Six reference-quality genomes reveal evolution of bat adaptations.</title>
        <authorList>
            <person name="Jebb D."/>
            <person name="Huang Z."/>
            <person name="Pippel M."/>
            <person name="Hughes G.M."/>
            <person name="Lavrichenko K."/>
            <person name="Devanna P."/>
            <person name="Winkler S."/>
            <person name="Jermiin L.S."/>
            <person name="Skirmuntt E.C."/>
            <person name="Katzourakis A."/>
            <person name="Burkitt-Gray L."/>
            <person name="Ray D.A."/>
            <person name="Sullivan K.A.M."/>
            <person name="Roscito J.G."/>
            <person name="Kirilenko B.M."/>
            <person name="Davalos L.M."/>
            <person name="Corthals A.P."/>
            <person name="Power M.L."/>
            <person name="Jones G."/>
            <person name="Ransome R.D."/>
            <person name="Dechmann D.K.N."/>
            <person name="Locatelli A.G."/>
            <person name="Puechmaille S.J."/>
            <person name="Fedrigo O."/>
            <person name="Jarvis E.D."/>
            <person name="Hiller M."/>
            <person name="Vernes S.C."/>
            <person name="Myers E.W."/>
            <person name="Teeling E.C."/>
        </authorList>
    </citation>
    <scope>NUCLEOTIDE SEQUENCE [LARGE SCALE GENOMIC DNA]</scope>
    <source>
        <strain evidence="2">MMyoMyo1</strain>
        <tissue evidence="2">Flight muscle</tissue>
    </source>
</reference>
<evidence type="ECO:0000313" key="2">
    <source>
        <dbReference type="EMBL" id="KAF6273963.1"/>
    </source>
</evidence>
<feature type="region of interest" description="Disordered" evidence="1">
    <location>
        <begin position="1"/>
        <end position="25"/>
    </location>
</feature>
<keyword evidence="3" id="KW-1185">Reference proteome</keyword>
<organism evidence="2 3">
    <name type="scientific">Myotis myotis</name>
    <name type="common">Greater mouse-eared bat</name>
    <name type="synonym">Vespertilio myotis</name>
    <dbReference type="NCBI Taxonomy" id="51298"/>
    <lineage>
        <taxon>Eukaryota</taxon>
        <taxon>Metazoa</taxon>
        <taxon>Chordata</taxon>
        <taxon>Craniata</taxon>
        <taxon>Vertebrata</taxon>
        <taxon>Euteleostomi</taxon>
        <taxon>Mammalia</taxon>
        <taxon>Eutheria</taxon>
        <taxon>Laurasiatheria</taxon>
        <taxon>Chiroptera</taxon>
        <taxon>Yangochiroptera</taxon>
        <taxon>Vespertilionidae</taxon>
        <taxon>Myotis</taxon>
    </lineage>
</organism>
<gene>
    <name evidence="2" type="ORF">mMyoMyo1_010819</name>
</gene>
<evidence type="ECO:0000313" key="3">
    <source>
        <dbReference type="Proteomes" id="UP000527355"/>
    </source>
</evidence>
<proteinExistence type="predicted"/>
<accession>A0A7J7RD09</accession>
<evidence type="ECO:0000256" key="1">
    <source>
        <dbReference type="SAM" id="MobiDB-lite"/>
    </source>
</evidence>
<dbReference type="EMBL" id="JABWUV010000030">
    <property type="protein sequence ID" value="KAF6273963.1"/>
    <property type="molecule type" value="Genomic_DNA"/>
</dbReference>
<protein>
    <submittedName>
        <fullName evidence="2">Uncharacterized protein</fullName>
    </submittedName>
</protein>
<dbReference type="AlphaFoldDB" id="A0A7J7RD09"/>
<comment type="caution">
    <text evidence="2">The sequence shown here is derived from an EMBL/GenBank/DDBJ whole genome shotgun (WGS) entry which is preliminary data.</text>
</comment>
<name>A0A7J7RD09_MYOMY</name>